<name>A0A2U1PMC8_ARTAN</name>
<comment type="caution">
    <text evidence="4">The sequence shown here is derived from an EMBL/GenBank/DDBJ whole genome shotgun (WGS) entry which is preliminary data.</text>
</comment>
<dbReference type="STRING" id="35608.A0A2U1PMC8"/>
<evidence type="ECO:0000259" key="3">
    <source>
        <dbReference type="PROSITE" id="PS51767"/>
    </source>
</evidence>
<dbReference type="PROSITE" id="PS51767">
    <property type="entry name" value="PEPTIDASE_A1"/>
    <property type="match status" value="1"/>
</dbReference>
<sequence>MQFLTLFFFVLASFPHNVFSQINTAIMPVTKDAKTSLFKVGMTLWQYSSAESSYLLDLDAPFTWEDCVMGRLGPTCEDMYACYLPISCSHSKCIDARSYTNPICPSLNITAKYGCHICAVNPVNPVSNICKISQLTTKILLLSGTNGRTLSGPSVNWNYVFSCAPSSLKRSLPEGFKGVAAFSWSTLAFPRQHYDDIVTEEFALCLPSSSLAPGLTFIGEGPFYFLPNPNLDVMNILSYTPMIRKTPKSLGYYIKIDKISLKGTPITLRSLNSSPARLSTLVTYTTLRSDIYKSLFTSFSKATEKIPGVNAVQPFSLCMKASTIGSTHTKSSVPNIDLEMESGKIWTISVDNSMKDTGNGVSCLAFIDGGLRVEDAIVIGTYQMENNFLFFDLGNQTLGFSSSLLARGTSCSSFNTTIPHYTS</sequence>
<dbReference type="AlphaFoldDB" id="A0A2U1PMC8"/>
<dbReference type="InterPro" id="IPR021109">
    <property type="entry name" value="Peptidase_aspartic_dom_sf"/>
</dbReference>
<dbReference type="InterPro" id="IPR033121">
    <property type="entry name" value="PEPTIDASE_A1"/>
</dbReference>
<dbReference type="GO" id="GO:0006508">
    <property type="term" value="P:proteolysis"/>
    <property type="evidence" value="ECO:0007669"/>
    <property type="project" value="InterPro"/>
</dbReference>
<dbReference type="EMBL" id="PKPP01000968">
    <property type="protein sequence ID" value="PWA86903.1"/>
    <property type="molecule type" value="Genomic_DNA"/>
</dbReference>
<dbReference type="GO" id="GO:0004190">
    <property type="term" value="F:aspartic-type endopeptidase activity"/>
    <property type="evidence" value="ECO:0007669"/>
    <property type="project" value="InterPro"/>
</dbReference>
<feature type="signal peptide" evidence="2">
    <location>
        <begin position="1"/>
        <end position="20"/>
    </location>
</feature>
<evidence type="ECO:0000313" key="5">
    <source>
        <dbReference type="Proteomes" id="UP000245207"/>
    </source>
</evidence>
<dbReference type="Gene3D" id="2.40.70.10">
    <property type="entry name" value="Acid Proteases"/>
    <property type="match status" value="2"/>
</dbReference>
<dbReference type="Pfam" id="PF14541">
    <property type="entry name" value="TAXi_C"/>
    <property type="match status" value="1"/>
</dbReference>
<dbReference type="Proteomes" id="UP000245207">
    <property type="component" value="Unassembled WGS sequence"/>
</dbReference>
<evidence type="ECO:0000256" key="1">
    <source>
        <dbReference type="ARBA" id="ARBA00007447"/>
    </source>
</evidence>
<keyword evidence="2" id="KW-0732">Signal</keyword>
<accession>A0A2U1PMC8</accession>
<evidence type="ECO:0000256" key="2">
    <source>
        <dbReference type="SAM" id="SignalP"/>
    </source>
</evidence>
<keyword evidence="5" id="KW-1185">Reference proteome</keyword>
<feature type="domain" description="Peptidase A1" evidence="3">
    <location>
        <begin position="38"/>
        <end position="401"/>
    </location>
</feature>
<dbReference type="InterPro" id="IPR001461">
    <property type="entry name" value="Aspartic_peptidase_A1"/>
</dbReference>
<dbReference type="Pfam" id="PF14543">
    <property type="entry name" value="TAXi_N"/>
    <property type="match status" value="1"/>
</dbReference>
<dbReference type="PANTHER" id="PTHR47965">
    <property type="entry name" value="ASPARTYL PROTEASE-RELATED"/>
    <property type="match status" value="1"/>
</dbReference>
<dbReference type="PANTHER" id="PTHR47965:SF63">
    <property type="entry name" value="OS01G0937200 PROTEIN"/>
    <property type="match status" value="1"/>
</dbReference>
<dbReference type="InterPro" id="IPR032861">
    <property type="entry name" value="TAXi_N"/>
</dbReference>
<protein>
    <submittedName>
        <fullName evidence="4">Aspartic peptidase A1 family</fullName>
    </submittedName>
</protein>
<dbReference type="InterPro" id="IPR032799">
    <property type="entry name" value="TAXi_C"/>
</dbReference>
<evidence type="ECO:0000313" key="4">
    <source>
        <dbReference type="EMBL" id="PWA86903.1"/>
    </source>
</evidence>
<gene>
    <name evidence="4" type="ORF">CTI12_AA135140</name>
</gene>
<comment type="similarity">
    <text evidence="1">Belongs to the peptidase A1 family.</text>
</comment>
<reference evidence="4 5" key="1">
    <citation type="journal article" date="2018" name="Mol. Plant">
        <title>The genome of Artemisia annua provides insight into the evolution of Asteraceae family and artemisinin biosynthesis.</title>
        <authorList>
            <person name="Shen Q."/>
            <person name="Zhang L."/>
            <person name="Liao Z."/>
            <person name="Wang S."/>
            <person name="Yan T."/>
            <person name="Shi P."/>
            <person name="Liu M."/>
            <person name="Fu X."/>
            <person name="Pan Q."/>
            <person name="Wang Y."/>
            <person name="Lv Z."/>
            <person name="Lu X."/>
            <person name="Zhang F."/>
            <person name="Jiang W."/>
            <person name="Ma Y."/>
            <person name="Chen M."/>
            <person name="Hao X."/>
            <person name="Li L."/>
            <person name="Tang Y."/>
            <person name="Lv G."/>
            <person name="Zhou Y."/>
            <person name="Sun X."/>
            <person name="Brodelius P.E."/>
            <person name="Rose J.K.C."/>
            <person name="Tang K."/>
        </authorList>
    </citation>
    <scope>NUCLEOTIDE SEQUENCE [LARGE SCALE GENOMIC DNA]</scope>
    <source>
        <strain evidence="5">cv. Huhao1</strain>
        <tissue evidence="4">Leaf</tissue>
    </source>
</reference>
<organism evidence="4 5">
    <name type="scientific">Artemisia annua</name>
    <name type="common">Sweet wormwood</name>
    <dbReference type="NCBI Taxonomy" id="35608"/>
    <lineage>
        <taxon>Eukaryota</taxon>
        <taxon>Viridiplantae</taxon>
        <taxon>Streptophyta</taxon>
        <taxon>Embryophyta</taxon>
        <taxon>Tracheophyta</taxon>
        <taxon>Spermatophyta</taxon>
        <taxon>Magnoliopsida</taxon>
        <taxon>eudicotyledons</taxon>
        <taxon>Gunneridae</taxon>
        <taxon>Pentapetalae</taxon>
        <taxon>asterids</taxon>
        <taxon>campanulids</taxon>
        <taxon>Asterales</taxon>
        <taxon>Asteraceae</taxon>
        <taxon>Asteroideae</taxon>
        <taxon>Anthemideae</taxon>
        <taxon>Artemisiinae</taxon>
        <taxon>Artemisia</taxon>
    </lineage>
</organism>
<proteinExistence type="inferred from homology"/>
<dbReference type="SUPFAM" id="SSF50630">
    <property type="entry name" value="Acid proteases"/>
    <property type="match status" value="1"/>
</dbReference>
<feature type="chain" id="PRO_5015576225" evidence="2">
    <location>
        <begin position="21"/>
        <end position="423"/>
    </location>
</feature>
<dbReference type="OrthoDB" id="1258937at2759"/>